<dbReference type="RefSeq" id="WP_279996780.1">
    <property type="nucleotide sequence ID" value="NZ_JAOCDZ010000020.1"/>
</dbReference>
<dbReference type="PROSITE" id="PS01124">
    <property type="entry name" value="HTH_ARAC_FAMILY_2"/>
    <property type="match status" value="1"/>
</dbReference>
<gene>
    <name evidence="5" type="ORF">N5D93_24235</name>
</gene>
<dbReference type="Pfam" id="PF12852">
    <property type="entry name" value="Cupin_6"/>
    <property type="match status" value="1"/>
</dbReference>
<dbReference type="InterPro" id="IPR018060">
    <property type="entry name" value="HTH_AraC"/>
</dbReference>
<dbReference type="PANTHER" id="PTHR46796">
    <property type="entry name" value="HTH-TYPE TRANSCRIPTIONAL ACTIVATOR RHAS-RELATED"/>
    <property type="match status" value="1"/>
</dbReference>
<dbReference type="SMART" id="SM00342">
    <property type="entry name" value="HTH_ARAC"/>
    <property type="match status" value="1"/>
</dbReference>
<dbReference type="InterPro" id="IPR020449">
    <property type="entry name" value="Tscrpt_reg_AraC-type_HTH"/>
</dbReference>
<proteinExistence type="predicted"/>
<dbReference type="InterPro" id="IPR050204">
    <property type="entry name" value="AraC_XylS_family_regulators"/>
</dbReference>
<dbReference type="Pfam" id="PF12833">
    <property type="entry name" value="HTH_18"/>
    <property type="match status" value="1"/>
</dbReference>
<keyword evidence="1" id="KW-0805">Transcription regulation</keyword>
<sequence>MDPLANILMGSRVRTANFTRLDASAPWGLNSPGERGVNFVLLVRGSAILTTPDSPHPISMRSGDVFIKLDDTPYRLYDHEDSVQIDCVEVEKLRVGNYIQVGGGGAITTFVSGSFDLNERDARPLLRALPSLLHLKLDQHRSLAFQSVLEMLALETESPGLGSEAVVSRLFELLFVHAIRAYAAQPGGPTQGWLGALADRHLALALEAMHDAPAQDWTVESLARAAGMSRSGFAARFKAVVGQSPIDYLTRWRMHCASRLLQENHALFDVASQVGYESTAAFSRVFRREMGMTPAEFRRGGKSG</sequence>
<dbReference type="Gene3D" id="1.10.10.60">
    <property type="entry name" value="Homeodomain-like"/>
    <property type="match status" value="2"/>
</dbReference>
<dbReference type="GO" id="GO:0043565">
    <property type="term" value="F:sequence-specific DNA binding"/>
    <property type="evidence" value="ECO:0007669"/>
    <property type="project" value="InterPro"/>
</dbReference>
<comment type="caution">
    <text evidence="5">The sequence shown here is derived from an EMBL/GenBank/DDBJ whole genome shotgun (WGS) entry which is preliminary data.</text>
</comment>
<dbReference type="PANTHER" id="PTHR46796:SF7">
    <property type="entry name" value="ARAC FAMILY TRANSCRIPTIONAL REGULATOR"/>
    <property type="match status" value="1"/>
</dbReference>
<evidence type="ECO:0000256" key="2">
    <source>
        <dbReference type="ARBA" id="ARBA00023125"/>
    </source>
</evidence>
<dbReference type="GO" id="GO:0003700">
    <property type="term" value="F:DNA-binding transcription factor activity"/>
    <property type="evidence" value="ECO:0007669"/>
    <property type="project" value="InterPro"/>
</dbReference>
<feature type="domain" description="HTH araC/xylS-type" evidence="4">
    <location>
        <begin position="203"/>
        <end position="300"/>
    </location>
</feature>
<dbReference type="SUPFAM" id="SSF46689">
    <property type="entry name" value="Homeodomain-like"/>
    <property type="match status" value="2"/>
</dbReference>
<keyword evidence="3" id="KW-0804">Transcription</keyword>
<evidence type="ECO:0000259" key="4">
    <source>
        <dbReference type="PROSITE" id="PS01124"/>
    </source>
</evidence>
<dbReference type="EMBL" id="JAOCDZ010000020">
    <property type="protein sequence ID" value="MDH0738944.1"/>
    <property type="molecule type" value="Genomic_DNA"/>
</dbReference>
<reference evidence="5" key="1">
    <citation type="submission" date="2022-09" db="EMBL/GenBank/DDBJ databases">
        <title>Intensive care unit water sources are persistently colonized with multi-drug resistant bacteria and are the site of extensive horizontal gene transfer of antibiotic resistance genes.</title>
        <authorList>
            <person name="Diorio-Toth L."/>
        </authorList>
    </citation>
    <scope>NUCLEOTIDE SEQUENCE</scope>
    <source>
        <strain evidence="5">GD03843</strain>
    </source>
</reference>
<evidence type="ECO:0000256" key="1">
    <source>
        <dbReference type="ARBA" id="ARBA00023015"/>
    </source>
</evidence>
<dbReference type="InterPro" id="IPR018062">
    <property type="entry name" value="HTH_AraC-typ_CS"/>
</dbReference>
<protein>
    <submittedName>
        <fullName evidence="5">AraC family transcriptional regulator</fullName>
    </submittedName>
</protein>
<evidence type="ECO:0000256" key="3">
    <source>
        <dbReference type="ARBA" id="ARBA00023163"/>
    </source>
</evidence>
<keyword evidence="2" id="KW-0238">DNA-binding</keyword>
<dbReference type="PRINTS" id="PR00032">
    <property type="entry name" value="HTHARAC"/>
</dbReference>
<dbReference type="InterPro" id="IPR032783">
    <property type="entry name" value="AraC_lig"/>
</dbReference>
<evidence type="ECO:0000313" key="5">
    <source>
        <dbReference type="EMBL" id="MDH0738944.1"/>
    </source>
</evidence>
<dbReference type="InterPro" id="IPR009057">
    <property type="entry name" value="Homeodomain-like_sf"/>
</dbReference>
<evidence type="ECO:0000313" key="6">
    <source>
        <dbReference type="Proteomes" id="UP001161094"/>
    </source>
</evidence>
<name>A0AA42LSU7_9BURK</name>
<organism evidence="5 6">
    <name type="scientific">Achromobacter spanius</name>
    <dbReference type="NCBI Taxonomy" id="217203"/>
    <lineage>
        <taxon>Bacteria</taxon>
        <taxon>Pseudomonadati</taxon>
        <taxon>Pseudomonadota</taxon>
        <taxon>Betaproteobacteria</taxon>
        <taxon>Burkholderiales</taxon>
        <taxon>Alcaligenaceae</taxon>
        <taxon>Achromobacter</taxon>
    </lineage>
</organism>
<dbReference type="AlphaFoldDB" id="A0AA42LSU7"/>
<dbReference type="Proteomes" id="UP001161094">
    <property type="component" value="Unassembled WGS sequence"/>
</dbReference>
<accession>A0AA42LSU7</accession>
<dbReference type="PROSITE" id="PS00041">
    <property type="entry name" value="HTH_ARAC_FAMILY_1"/>
    <property type="match status" value="1"/>
</dbReference>